<accession>A0A2S9YRM6</accession>
<feature type="binding site" evidence="11">
    <location>
        <position position="283"/>
    </location>
    <ligand>
        <name>L-glutamine</name>
        <dbReference type="ChEBI" id="CHEBI:58359"/>
    </ligand>
</feature>
<keyword evidence="8 11" id="KW-0665">Pyrimidine biosynthesis</keyword>
<dbReference type="InterPro" id="IPR029062">
    <property type="entry name" value="Class_I_gatase-like"/>
</dbReference>
<feature type="active site" evidence="11">
    <location>
        <position position="366"/>
    </location>
</feature>
<dbReference type="Pfam" id="PF00117">
    <property type="entry name" value="GATase"/>
    <property type="match status" value="1"/>
</dbReference>
<reference evidence="13 14" key="1">
    <citation type="submission" date="2018-03" db="EMBL/GenBank/DDBJ databases">
        <title>Draft Genome Sequences of the Obligatory Marine Myxobacteria Enhygromyxa salina SWB007.</title>
        <authorList>
            <person name="Poehlein A."/>
            <person name="Moghaddam J.A."/>
            <person name="Harms H."/>
            <person name="Alanjari M."/>
            <person name="Koenig G.M."/>
            <person name="Daniel R."/>
            <person name="Schaeberle T.F."/>
        </authorList>
    </citation>
    <scope>NUCLEOTIDE SEQUENCE [LARGE SCALE GENOMIC DNA]</scope>
    <source>
        <strain evidence="13 14">SWB007</strain>
    </source>
</reference>
<evidence type="ECO:0000256" key="5">
    <source>
        <dbReference type="ARBA" id="ARBA00022741"/>
    </source>
</evidence>
<sequence length="398" mass="42720">MRSTVSRYYGPGLLVLADGRVFRGQSFGAKGTVVAELVFNTALYGYQEIVSDPSYAEQIVCLTAVEIGNVGTNPDDDESEQPAARGLVIRSLSPVVSNYRATTSLHDWLVGRGVIGLAEVDTRALTRHLRDHGSVMAALTTDPAHVTDASPSSIASLRELAAGAPPMQGRNLVDAVTTDQPYTWTTPSWGKQAPAPIDARVVAYDFGIKRNILRKLRDRGIETTVVPASTPIAEVLGREPDGVFLSNGPGDPAAVEHVIAQLRELVGGADARRRQLPIFGICLGHQLLCLALGGRTYKLEFGHHGGNHPVRDERDKSIAITSQNHGFAVDVDSLGDGVKLTHINLFDRTVAGVELEGRPVFGVQYHPEACPGPQDSDALFQRFVDAVREHRQASSAGA</sequence>
<evidence type="ECO:0000256" key="10">
    <source>
        <dbReference type="ARBA" id="ARBA00049285"/>
    </source>
</evidence>
<dbReference type="FunFam" id="3.50.30.20:FF:000001">
    <property type="entry name" value="Carbamoyl-phosphate synthase small chain"/>
    <property type="match status" value="1"/>
</dbReference>
<dbReference type="EC" id="6.3.5.5" evidence="11"/>
<evidence type="ECO:0000256" key="11">
    <source>
        <dbReference type="HAMAP-Rule" id="MF_01209"/>
    </source>
</evidence>
<feature type="active site" description="Nucleophile" evidence="11">
    <location>
        <position position="282"/>
    </location>
</feature>
<dbReference type="InterPro" id="IPR036480">
    <property type="entry name" value="CarbP_synth_ssu_N_sf"/>
</dbReference>
<dbReference type="PANTHER" id="PTHR43418:SF7">
    <property type="entry name" value="CARBAMOYL-PHOSPHATE SYNTHASE SMALL CHAIN"/>
    <property type="match status" value="1"/>
</dbReference>
<dbReference type="GO" id="GO:0044205">
    <property type="term" value="P:'de novo' UMP biosynthetic process"/>
    <property type="evidence" value="ECO:0007669"/>
    <property type="project" value="UniProtKB-UniRule"/>
</dbReference>
<dbReference type="GO" id="GO:0006526">
    <property type="term" value="P:L-arginine biosynthetic process"/>
    <property type="evidence" value="ECO:0007669"/>
    <property type="project" value="UniProtKB-UniRule"/>
</dbReference>
<comment type="subunit">
    <text evidence="11">Composed of two chains; the small (or glutamine) chain promotes the hydrolysis of glutamine to ammonia, which is used by the large (or ammonia) chain to synthesize carbamoyl phosphate. Tetramer of heterodimers (alpha,beta)4.</text>
</comment>
<keyword evidence="6 11" id="KW-0067">ATP-binding</keyword>
<dbReference type="SUPFAM" id="SSF52317">
    <property type="entry name" value="Class I glutamine amidotransferase-like"/>
    <property type="match status" value="1"/>
</dbReference>
<feature type="domain" description="Carbamoyl-phosphate synthase small subunit N-terminal" evidence="12">
    <location>
        <begin position="10"/>
        <end position="140"/>
    </location>
</feature>
<dbReference type="InterPro" id="IPR006274">
    <property type="entry name" value="CarbamoylP_synth_ssu"/>
</dbReference>
<feature type="binding site" evidence="11">
    <location>
        <position position="250"/>
    </location>
    <ligand>
        <name>L-glutamine</name>
        <dbReference type="ChEBI" id="CHEBI:58359"/>
    </ligand>
</feature>
<dbReference type="EMBL" id="PVNL01000051">
    <property type="protein sequence ID" value="PRQ07730.1"/>
    <property type="molecule type" value="Genomic_DNA"/>
</dbReference>
<evidence type="ECO:0000256" key="3">
    <source>
        <dbReference type="ARBA" id="ARBA00007800"/>
    </source>
</evidence>
<dbReference type="SUPFAM" id="SSF52021">
    <property type="entry name" value="Carbamoyl phosphate synthetase, small subunit N-terminal domain"/>
    <property type="match status" value="1"/>
</dbReference>
<evidence type="ECO:0000256" key="7">
    <source>
        <dbReference type="ARBA" id="ARBA00022962"/>
    </source>
</evidence>
<evidence type="ECO:0000256" key="6">
    <source>
        <dbReference type="ARBA" id="ARBA00022840"/>
    </source>
</evidence>
<comment type="pathway">
    <text evidence="1 11">Pyrimidine metabolism; UMP biosynthesis via de novo pathway; (S)-dihydroorotate from bicarbonate: step 1/3.</text>
</comment>
<gene>
    <name evidence="11 13" type="primary">carA</name>
    <name evidence="13" type="ORF">ENSA7_27200</name>
</gene>
<dbReference type="PRINTS" id="PR00099">
    <property type="entry name" value="CPSGATASE"/>
</dbReference>
<evidence type="ECO:0000259" key="12">
    <source>
        <dbReference type="SMART" id="SM01097"/>
    </source>
</evidence>
<dbReference type="Proteomes" id="UP000238823">
    <property type="component" value="Unassembled WGS sequence"/>
</dbReference>
<dbReference type="HAMAP" id="MF_01209">
    <property type="entry name" value="CPSase_S_chain"/>
    <property type="match status" value="1"/>
</dbReference>
<protein>
    <recommendedName>
        <fullName evidence="11">Carbamoyl phosphate synthase small chain</fullName>
        <ecNumber evidence="11">6.3.5.5</ecNumber>
    </recommendedName>
    <alternativeName>
        <fullName evidence="11">Carbamoyl phosphate synthetase glutamine chain</fullName>
    </alternativeName>
</protein>
<feature type="active site" evidence="11">
    <location>
        <position position="368"/>
    </location>
</feature>
<feature type="binding site" evidence="11">
    <location>
        <position position="54"/>
    </location>
    <ligand>
        <name>L-glutamine</name>
        <dbReference type="ChEBI" id="CHEBI:58359"/>
    </ligand>
</feature>
<keyword evidence="11" id="KW-0055">Arginine biosynthesis</keyword>
<dbReference type="GO" id="GO:0005524">
    <property type="term" value="F:ATP binding"/>
    <property type="evidence" value="ECO:0007669"/>
    <property type="project" value="UniProtKB-UniRule"/>
</dbReference>
<comment type="pathway">
    <text evidence="2 11">Amino-acid biosynthesis; L-arginine biosynthesis; carbamoyl phosphate from bicarbonate: step 1/1.</text>
</comment>
<dbReference type="InterPro" id="IPR035686">
    <property type="entry name" value="CPSase_GATase1"/>
</dbReference>
<feature type="binding site" evidence="11">
    <location>
        <position position="286"/>
    </location>
    <ligand>
        <name>L-glutamine</name>
        <dbReference type="ChEBI" id="CHEBI:58359"/>
    </ligand>
</feature>
<dbReference type="GO" id="GO:0006541">
    <property type="term" value="P:glutamine metabolic process"/>
    <property type="evidence" value="ECO:0007669"/>
    <property type="project" value="InterPro"/>
</dbReference>
<comment type="caution">
    <text evidence="13">The sequence shown here is derived from an EMBL/GenBank/DDBJ whole genome shotgun (WGS) entry which is preliminary data.</text>
</comment>
<evidence type="ECO:0000256" key="4">
    <source>
        <dbReference type="ARBA" id="ARBA00022598"/>
    </source>
</evidence>
<evidence type="ECO:0000256" key="9">
    <source>
        <dbReference type="ARBA" id="ARBA00048816"/>
    </source>
</evidence>
<organism evidence="13 14">
    <name type="scientific">Enhygromyxa salina</name>
    <dbReference type="NCBI Taxonomy" id="215803"/>
    <lineage>
        <taxon>Bacteria</taxon>
        <taxon>Pseudomonadati</taxon>
        <taxon>Myxococcota</taxon>
        <taxon>Polyangia</taxon>
        <taxon>Nannocystales</taxon>
        <taxon>Nannocystaceae</taxon>
        <taxon>Enhygromyxa</taxon>
    </lineage>
</organism>
<dbReference type="Gene3D" id="3.40.50.880">
    <property type="match status" value="1"/>
</dbReference>
<dbReference type="SMART" id="SM01097">
    <property type="entry name" value="CPSase_sm_chain"/>
    <property type="match status" value="1"/>
</dbReference>
<dbReference type="UniPathway" id="UPA00068">
    <property type="reaction ID" value="UER00171"/>
</dbReference>
<comment type="similarity">
    <text evidence="3 11">Belongs to the CarA family.</text>
</comment>
<dbReference type="GO" id="GO:0004359">
    <property type="term" value="F:glutaminase activity"/>
    <property type="evidence" value="ECO:0007669"/>
    <property type="project" value="RHEA"/>
</dbReference>
<dbReference type="AlphaFoldDB" id="A0A2S9YRM6"/>
<dbReference type="PRINTS" id="PR00096">
    <property type="entry name" value="GATASE"/>
</dbReference>
<dbReference type="PROSITE" id="PS51273">
    <property type="entry name" value="GATASE_TYPE_1"/>
    <property type="match status" value="1"/>
</dbReference>
<comment type="catalytic activity">
    <reaction evidence="9 11">
        <text>hydrogencarbonate + L-glutamine + 2 ATP + H2O = carbamoyl phosphate + L-glutamate + 2 ADP + phosphate + 2 H(+)</text>
        <dbReference type="Rhea" id="RHEA:18633"/>
        <dbReference type="ChEBI" id="CHEBI:15377"/>
        <dbReference type="ChEBI" id="CHEBI:15378"/>
        <dbReference type="ChEBI" id="CHEBI:17544"/>
        <dbReference type="ChEBI" id="CHEBI:29985"/>
        <dbReference type="ChEBI" id="CHEBI:30616"/>
        <dbReference type="ChEBI" id="CHEBI:43474"/>
        <dbReference type="ChEBI" id="CHEBI:58228"/>
        <dbReference type="ChEBI" id="CHEBI:58359"/>
        <dbReference type="ChEBI" id="CHEBI:456216"/>
        <dbReference type="EC" id="6.3.5.5"/>
    </reaction>
</comment>
<dbReference type="InterPro" id="IPR002474">
    <property type="entry name" value="CarbamoylP_synth_ssu_N"/>
</dbReference>
<keyword evidence="11" id="KW-0028">Amino-acid biosynthesis</keyword>
<feature type="region of interest" description="CPSase" evidence="11">
    <location>
        <begin position="1"/>
        <end position="200"/>
    </location>
</feature>
<dbReference type="PANTHER" id="PTHR43418">
    <property type="entry name" value="MULTIFUNCTIONAL TRYPTOPHAN BIOSYNTHESIS PROTEIN-RELATED"/>
    <property type="match status" value="1"/>
</dbReference>
<feature type="binding site" evidence="11">
    <location>
        <position position="327"/>
    </location>
    <ligand>
        <name>L-glutamine</name>
        <dbReference type="ChEBI" id="CHEBI:58359"/>
    </ligand>
</feature>
<dbReference type="NCBIfam" id="NF009475">
    <property type="entry name" value="PRK12838.1"/>
    <property type="match status" value="1"/>
</dbReference>
<dbReference type="GO" id="GO:0004088">
    <property type="term" value="F:carbamoyl-phosphate synthase (glutamine-hydrolyzing) activity"/>
    <property type="evidence" value="ECO:0007669"/>
    <property type="project" value="UniProtKB-UniRule"/>
</dbReference>
<evidence type="ECO:0000313" key="13">
    <source>
        <dbReference type="EMBL" id="PRQ07730.1"/>
    </source>
</evidence>
<comment type="catalytic activity">
    <reaction evidence="10 11">
        <text>L-glutamine + H2O = L-glutamate + NH4(+)</text>
        <dbReference type="Rhea" id="RHEA:15889"/>
        <dbReference type="ChEBI" id="CHEBI:15377"/>
        <dbReference type="ChEBI" id="CHEBI:28938"/>
        <dbReference type="ChEBI" id="CHEBI:29985"/>
        <dbReference type="ChEBI" id="CHEBI:58359"/>
    </reaction>
</comment>
<dbReference type="InterPro" id="IPR017926">
    <property type="entry name" value="GATASE"/>
</dbReference>
<feature type="binding site" evidence="11">
    <location>
        <position position="248"/>
    </location>
    <ligand>
        <name>L-glutamine</name>
        <dbReference type="ChEBI" id="CHEBI:58359"/>
    </ligand>
</feature>
<dbReference type="CDD" id="cd01744">
    <property type="entry name" value="GATase1_CPSase"/>
    <property type="match status" value="1"/>
</dbReference>
<dbReference type="OrthoDB" id="9804328at2"/>
<keyword evidence="7 11" id="KW-0315">Glutamine amidotransferase</keyword>
<dbReference type="InterPro" id="IPR050472">
    <property type="entry name" value="Anth_synth/Amidotransfase"/>
</dbReference>
<feature type="binding site" evidence="11">
    <location>
        <position position="326"/>
    </location>
    <ligand>
        <name>L-glutamine</name>
        <dbReference type="ChEBI" id="CHEBI:58359"/>
    </ligand>
</feature>
<dbReference type="UniPathway" id="UPA00070">
    <property type="reaction ID" value="UER00115"/>
</dbReference>
<dbReference type="Gene3D" id="3.50.30.20">
    <property type="entry name" value="Carbamoyl-phosphate synthase small subunit, N-terminal domain"/>
    <property type="match status" value="1"/>
</dbReference>
<evidence type="ECO:0000256" key="8">
    <source>
        <dbReference type="ARBA" id="ARBA00022975"/>
    </source>
</evidence>
<keyword evidence="4 11" id="KW-0436">Ligase</keyword>
<comment type="function">
    <text evidence="11">Small subunit of the glutamine-dependent carbamoyl phosphate synthetase (CPSase). CPSase catalyzes the formation of carbamoyl phosphate from the ammonia moiety of glutamine, carbonate, and phosphate donated by ATP, constituting the first step of 2 biosynthetic pathways, one leading to arginine and/or urea and the other to pyrimidine nucleotides. The small subunit (glutamine amidotransferase) binds and cleaves glutamine to supply the large subunit with the substrate ammonia.</text>
</comment>
<evidence type="ECO:0000256" key="2">
    <source>
        <dbReference type="ARBA" id="ARBA00005077"/>
    </source>
</evidence>
<dbReference type="NCBIfam" id="TIGR01368">
    <property type="entry name" value="CPSaseIIsmall"/>
    <property type="match status" value="1"/>
</dbReference>
<keyword evidence="5 11" id="KW-0547">Nucleotide-binding</keyword>
<evidence type="ECO:0000256" key="1">
    <source>
        <dbReference type="ARBA" id="ARBA00004812"/>
    </source>
</evidence>
<evidence type="ECO:0000313" key="14">
    <source>
        <dbReference type="Proteomes" id="UP000238823"/>
    </source>
</evidence>
<dbReference type="Pfam" id="PF00988">
    <property type="entry name" value="CPSase_sm_chain"/>
    <property type="match status" value="1"/>
</dbReference>
<feature type="binding site" evidence="11">
    <location>
        <position position="324"/>
    </location>
    <ligand>
        <name>L-glutamine</name>
        <dbReference type="ChEBI" id="CHEBI:58359"/>
    </ligand>
</feature>
<name>A0A2S9YRM6_9BACT</name>
<proteinExistence type="inferred from homology"/>
<dbReference type="GO" id="GO:0006207">
    <property type="term" value="P:'de novo' pyrimidine nucleobase biosynthetic process"/>
    <property type="evidence" value="ECO:0007669"/>
    <property type="project" value="InterPro"/>
</dbReference>